<protein>
    <submittedName>
        <fullName evidence="7">Lipid A core - O-antigen ligase and related enzymes</fullName>
    </submittedName>
</protein>
<feature type="transmembrane region" description="Helical" evidence="5">
    <location>
        <begin position="143"/>
        <end position="161"/>
    </location>
</feature>
<dbReference type="EMBL" id="LS483487">
    <property type="protein sequence ID" value="SQJ09852.1"/>
    <property type="molecule type" value="Genomic_DNA"/>
</dbReference>
<feature type="transmembrane region" description="Helical" evidence="5">
    <location>
        <begin position="63"/>
        <end position="81"/>
    </location>
</feature>
<keyword evidence="4 5" id="KW-0472">Membrane</keyword>
<feature type="transmembrane region" description="Helical" evidence="5">
    <location>
        <begin position="173"/>
        <end position="191"/>
    </location>
</feature>
<dbReference type="GeneID" id="78453681"/>
<dbReference type="AlphaFoldDB" id="A0AAX2JCT4"/>
<dbReference type="KEGG" id="ful:C4N20_02590"/>
<organism evidence="7 8">
    <name type="scientific">Fusobacterium ulcerans</name>
    <dbReference type="NCBI Taxonomy" id="861"/>
    <lineage>
        <taxon>Bacteria</taxon>
        <taxon>Fusobacteriati</taxon>
        <taxon>Fusobacteriota</taxon>
        <taxon>Fusobacteriia</taxon>
        <taxon>Fusobacteriales</taxon>
        <taxon>Fusobacteriaceae</taxon>
        <taxon>Fusobacterium</taxon>
    </lineage>
</organism>
<dbReference type="PANTHER" id="PTHR37422:SF13">
    <property type="entry name" value="LIPOPOLYSACCHARIDE BIOSYNTHESIS PROTEIN PA4999-RELATED"/>
    <property type="match status" value="1"/>
</dbReference>
<dbReference type="Pfam" id="PF04932">
    <property type="entry name" value="Wzy_C"/>
    <property type="match status" value="1"/>
</dbReference>
<dbReference type="RefSeq" id="WP_005981176.1">
    <property type="nucleotide sequence ID" value="NZ_CABKNW010000005.1"/>
</dbReference>
<name>A0AAX2JCT4_9FUSO</name>
<keyword evidence="3 5" id="KW-1133">Transmembrane helix</keyword>
<evidence type="ECO:0000313" key="7">
    <source>
        <dbReference type="EMBL" id="SQJ09852.1"/>
    </source>
</evidence>
<reference evidence="7 8" key="1">
    <citation type="submission" date="2018-06" db="EMBL/GenBank/DDBJ databases">
        <authorList>
            <consortium name="Pathogen Informatics"/>
            <person name="Doyle S."/>
        </authorList>
    </citation>
    <scope>NUCLEOTIDE SEQUENCE [LARGE SCALE GENOMIC DNA]</scope>
    <source>
        <strain evidence="7 8">NCTC12112</strain>
    </source>
</reference>
<dbReference type="Proteomes" id="UP000249008">
    <property type="component" value="Chromosome 1"/>
</dbReference>
<gene>
    <name evidence="7" type="ORF">NCTC12112_02400</name>
</gene>
<dbReference type="InterPro" id="IPR051533">
    <property type="entry name" value="WaaL-like"/>
</dbReference>
<feature type="transmembrane region" description="Helical" evidence="5">
    <location>
        <begin position="359"/>
        <end position="380"/>
    </location>
</feature>
<evidence type="ECO:0000256" key="1">
    <source>
        <dbReference type="ARBA" id="ARBA00004141"/>
    </source>
</evidence>
<dbReference type="InterPro" id="IPR007016">
    <property type="entry name" value="O-antigen_ligase-rel_domated"/>
</dbReference>
<accession>A0AAX2JCT4</accession>
<feature type="transmembrane region" description="Helical" evidence="5">
    <location>
        <begin position="117"/>
        <end position="137"/>
    </location>
</feature>
<dbReference type="GO" id="GO:0016020">
    <property type="term" value="C:membrane"/>
    <property type="evidence" value="ECO:0007669"/>
    <property type="project" value="UniProtKB-SubCell"/>
</dbReference>
<dbReference type="GO" id="GO:0016874">
    <property type="term" value="F:ligase activity"/>
    <property type="evidence" value="ECO:0007669"/>
    <property type="project" value="UniProtKB-KW"/>
</dbReference>
<evidence type="ECO:0000313" key="8">
    <source>
        <dbReference type="Proteomes" id="UP000249008"/>
    </source>
</evidence>
<evidence type="ECO:0000259" key="6">
    <source>
        <dbReference type="Pfam" id="PF04932"/>
    </source>
</evidence>
<keyword evidence="7" id="KW-0436">Ligase</keyword>
<feature type="transmembrane region" description="Helical" evidence="5">
    <location>
        <begin position="12"/>
        <end position="29"/>
    </location>
</feature>
<feature type="transmembrane region" description="Helical" evidence="5">
    <location>
        <begin position="197"/>
        <end position="215"/>
    </location>
</feature>
<sequence length="408" mass="46886">MEVSKGNILKKVNIAGEIIIYLFAFSMFIDSKLTMKIGYVLQGLSLIKIGLDYKNIKLKGKEIYLTFIIILIIGIIFNFISTNGDGVNKFMDRNLKFFNGIMLILFIDNWKKLKNLLYIIIVGSLLLSFDIINNSKYVKLDFIRKRGILTVATGFTISYWLEILKNYKDKKKWGEIIICFFINLYLLKGVGYSDSRMGFLVIIGTVGIYLLYIIWKLKFDFKKIVGIFLAGCIILSLFYVVAPPQFKSEIKTSFQTKNNFSNEARLIMWQGSLDAFYSSPIIGVGSAVSDTQPFVIKAAEKMNRSKNLNDAFIRRKAFGEAHSIYFNFLSQTGLLIIGYLYLLFYLIPKRFLKSQRNEILSGCFFGGVCFLLYGITWSVWGYYGVVQNFFQILLSMMIVASELKKEEF</sequence>
<evidence type="ECO:0000256" key="5">
    <source>
        <dbReference type="SAM" id="Phobius"/>
    </source>
</evidence>
<feature type="domain" description="O-antigen ligase-related" evidence="6">
    <location>
        <begin position="186"/>
        <end position="335"/>
    </location>
</feature>
<evidence type="ECO:0000256" key="2">
    <source>
        <dbReference type="ARBA" id="ARBA00022692"/>
    </source>
</evidence>
<comment type="subcellular location">
    <subcellularLocation>
        <location evidence="1">Membrane</location>
        <topology evidence="1">Multi-pass membrane protein</topology>
    </subcellularLocation>
</comment>
<dbReference type="PANTHER" id="PTHR37422">
    <property type="entry name" value="TEICHURONIC ACID BIOSYNTHESIS PROTEIN TUAE"/>
    <property type="match status" value="1"/>
</dbReference>
<keyword evidence="2 5" id="KW-0812">Transmembrane</keyword>
<feature type="transmembrane region" description="Helical" evidence="5">
    <location>
        <begin position="324"/>
        <end position="347"/>
    </location>
</feature>
<evidence type="ECO:0000256" key="3">
    <source>
        <dbReference type="ARBA" id="ARBA00022989"/>
    </source>
</evidence>
<feature type="transmembrane region" description="Helical" evidence="5">
    <location>
        <begin position="224"/>
        <end position="242"/>
    </location>
</feature>
<evidence type="ECO:0000256" key="4">
    <source>
        <dbReference type="ARBA" id="ARBA00023136"/>
    </source>
</evidence>
<proteinExistence type="predicted"/>